<gene>
    <name evidence="2" type="ORF">GQ43DRAFT_383578</name>
</gene>
<sequence>MPNTTIPKVLLAGGAAGFAYYSVMRKYWFPDLTTTTGVQNIEARYTAGGGAPTHQPGTATKLGRSSIDDSTIHQTKRQGVDSESFKEKFNEQKSQGVYPAKFYESQYGNSKNK</sequence>
<feature type="compositionally biased region" description="Basic and acidic residues" evidence="1">
    <location>
        <begin position="78"/>
        <end position="91"/>
    </location>
</feature>
<dbReference type="EMBL" id="ML994418">
    <property type="protein sequence ID" value="KAF2196323.1"/>
    <property type="molecule type" value="Genomic_DNA"/>
</dbReference>
<name>A0A9P4JBM0_9PLEO</name>
<reference evidence="2" key="1">
    <citation type="journal article" date="2020" name="Stud. Mycol.">
        <title>101 Dothideomycetes genomes: a test case for predicting lifestyles and emergence of pathogens.</title>
        <authorList>
            <person name="Haridas S."/>
            <person name="Albert R."/>
            <person name="Binder M."/>
            <person name="Bloem J."/>
            <person name="Labutti K."/>
            <person name="Salamov A."/>
            <person name="Andreopoulos B."/>
            <person name="Baker S."/>
            <person name="Barry K."/>
            <person name="Bills G."/>
            <person name="Bluhm B."/>
            <person name="Cannon C."/>
            <person name="Castanera R."/>
            <person name="Culley D."/>
            <person name="Daum C."/>
            <person name="Ezra D."/>
            <person name="Gonzalez J."/>
            <person name="Henrissat B."/>
            <person name="Kuo A."/>
            <person name="Liang C."/>
            <person name="Lipzen A."/>
            <person name="Lutzoni F."/>
            <person name="Magnuson J."/>
            <person name="Mondo S."/>
            <person name="Nolan M."/>
            <person name="Ohm R."/>
            <person name="Pangilinan J."/>
            <person name="Park H.-J."/>
            <person name="Ramirez L."/>
            <person name="Alfaro M."/>
            <person name="Sun H."/>
            <person name="Tritt A."/>
            <person name="Yoshinaga Y."/>
            <person name="Zwiers L.-H."/>
            <person name="Turgeon B."/>
            <person name="Goodwin S."/>
            <person name="Spatafora J."/>
            <person name="Crous P."/>
            <person name="Grigoriev I."/>
        </authorList>
    </citation>
    <scope>NUCLEOTIDE SEQUENCE</scope>
    <source>
        <strain evidence="2">ATCC 74209</strain>
    </source>
</reference>
<proteinExistence type="predicted"/>
<evidence type="ECO:0000256" key="1">
    <source>
        <dbReference type="SAM" id="MobiDB-lite"/>
    </source>
</evidence>
<dbReference type="Proteomes" id="UP000799536">
    <property type="component" value="Unassembled WGS sequence"/>
</dbReference>
<evidence type="ECO:0000313" key="2">
    <source>
        <dbReference type="EMBL" id="KAF2196323.1"/>
    </source>
</evidence>
<dbReference type="AlphaFoldDB" id="A0A9P4JBM0"/>
<organism evidence="2 3">
    <name type="scientific">Delitschia confertaspora ATCC 74209</name>
    <dbReference type="NCBI Taxonomy" id="1513339"/>
    <lineage>
        <taxon>Eukaryota</taxon>
        <taxon>Fungi</taxon>
        <taxon>Dikarya</taxon>
        <taxon>Ascomycota</taxon>
        <taxon>Pezizomycotina</taxon>
        <taxon>Dothideomycetes</taxon>
        <taxon>Pleosporomycetidae</taxon>
        <taxon>Pleosporales</taxon>
        <taxon>Delitschiaceae</taxon>
        <taxon>Delitschia</taxon>
    </lineage>
</organism>
<evidence type="ECO:0000313" key="3">
    <source>
        <dbReference type="Proteomes" id="UP000799536"/>
    </source>
</evidence>
<comment type="caution">
    <text evidence="2">The sequence shown here is derived from an EMBL/GenBank/DDBJ whole genome shotgun (WGS) entry which is preliminary data.</text>
</comment>
<feature type="region of interest" description="Disordered" evidence="1">
    <location>
        <begin position="46"/>
        <end position="92"/>
    </location>
</feature>
<keyword evidence="3" id="KW-1185">Reference proteome</keyword>
<dbReference type="OrthoDB" id="5373857at2759"/>
<accession>A0A9P4JBM0</accession>
<protein>
    <submittedName>
        <fullName evidence="2">Uncharacterized protein</fullName>
    </submittedName>
</protein>